<feature type="region of interest" description="Disordered" evidence="1">
    <location>
        <begin position="65"/>
        <end position="102"/>
    </location>
</feature>
<gene>
    <name evidence="2" type="ORF">OUZ56_032624</name>
</gene>
<dbReference type="EMBL" id="JAOYFB010000041">
    <property type="protein sequence ID" value="KAK4045216.1"/>
    <property type="molecule type" value="Genomic_DNA"/>
</dbReference>
<dbReference type="Proteomes" id="UP001234178">
    <property type="component" value="Unassembled WGS sequence"/>
</dbReference>
<proteinExistence type="predicted"/>
<feature type="non-terminal residue" evidence="2">
    <location>
        <position position="1"/>
    </location>
</feature>
<name>A0ABR0B9F4_9CRUS</name>
<feature type="compositionally biased region" description="Basic and acidic residues" evidence="1">
    <location>
        <begin position="65"/>
        <end position="79"/>
    </location>
</feature>
<organism evidence="2 3">
    <name type="scientific">Daphnia magna</name>
    <dbReference type="NCBI Taxonomy" id="35525"/>
    <lineage>
        <taxon>Eukaryota</taxon>
        <taxon>Metazoa</taxon>
        <taxon>Ecdysozoa</taxon>
        <taxon>Arthropoda</taxon>
        <taxon>Crustacea</taxon>
        <taxon>Branchiopoda</taxon>
        <taxon>Diplostraca</taxon>
        <taxon>Cladocera</taxon>
        <taxon>Anomopoda</taxon>
        <taxon>Daphniidae</taxon>
        <taxon>Daphnia</taxon>
    </lineage>
</organism>
<feature type="compositionally biased region" description="Basic and acidic residues" evidence="1">
    <location>
        <begin position="86"/>
        <end position="102"/>
    </location>
</feature>
<keyword evidence="3" id="KW-1185">Reference proteome</keyword>
<sequence>VLAGEFSDLLLDDRPRGAENELLRRVDHGRKLRERGIDELDRGRLSRAEGDVLFRGSWLVEPANRGRDEAKDHGERHDPNLNLIHGEPRDQREHQEHDQRSERGERRVFLCRQFGFFGRLHRRERDVFGGFVACGGVLRDLAEGAHDGFRFGPLRCGEERLGGTARLEKVLDFADPPLEHGELLGVVVAVLLEATDRLVVLKDLPRSV</sequence>
<comment type="caution">
    <text evidence="2">The sequence shown here is derived from an EMBL/GenBank/DDBJ whole genome shotgun (WGS) entry which is preliminary data.</text>
</comment>
<reference evidence="2 3" key="1">
    <citation type="journal article" date="2023" name="Nucleic Acids Res.">
        <title>The hologenome of Daphnia magna reveals possible DNA methylation and microbiome-mediated evolution of the host genome.</title>
        <authorList>
            <person name="Chaturvedi A."/>
            <person name="Li X."/>
            <person name="Dhandapani V."/>
            <person name="Marshall H."/>
            <person name="Kissane S."/>
            <person name="Cuenca-Cambronero M."/>
            <person name="Asole G."/>
            <person name="Calvet F."/>
            <person name="Ruiz-Romero M."/>
            <person name="Marangio P."/>
            <person name="Guigo R."/>
            <person name="Rago D."/>
            <person name="Mirbahai L."/>
            <person name="Eastwood N."/>
            <person name="Colbourne J.K."/>
            <person name="Zhou J."/>
            <person name="Mallon E."/>
            <person name="Orsini L."/>
        </authorList>
    </citation>
    <scope>NUCLEOTIDE SEQUENCE [LARGE SCALE GENOMIC DNA]</scope>
    <source>
        <strain evidence="2">LRV0_1</strain>
    </source>
</reference>
<evidence type="ECO:0000313" key="2">
    <source>
        <dbReference type="EMBL" id="KAK4045216.1"/>
    </source>
</evidence>
<accession>A0ABR0B9F4</accession>
<evidence type="ECO:0000313" key="3">
    <source>
        <dbReference type="Proteomes" id="UP001234178"/>
    </source>
</evidence>
<evidence type="ECO:0000256" key="1">
    <source>
        <dbReference type="SAM" id="MobiDB-lite"/>
    </source>
</evidence>
<protein>
    <submittedName>
        <fullName evidence="2">Uncharacterized protein</fullName>
    </submittedName>
</protein>